<keyword evidence="2" id="KW-0547">Nucleotide-binding</keyword>
<dbReference type="PANTHER" id="PTHR30121:SF6">
    <property type="entry name" value="SLR6007 PROTEIN"/>
    <property type="match status" value="1"/>
</dbReference>
<dbReference type="GO" id="GO:0005524">
    <property type="term" value="F:ATP binding"/>
    <property type="evidence" value="ECO:0007669"/>
    <property type="project" value="UniProtKB-KW"/>
</dbReference>
<evidence type="ECO:0000259" key="1">
    <source>
        <dbReference type="Pfam" id="PF19044"/>
    </source>
</evidence>
<organism evidence="2 3">
    <name type="scientific">Brotocaccenecus cirricatena</name>
    <dbReference type="NCBI Taxonomy" id="3064195"/>
    <lineage>
        <taxon>Bacteria</taxon>
        <taxon>Bacillati</taxon>
        <taxon>Bacillota</taxon>
        <taxon>Clostridia</taxon>
        <taxon>Eubacteriales</taxon>
        <taxon>Oscillospiraceae</taxon>
        <taxon>Brotocaccenecus</taxon>
    </lineage>
</organism>
<evidence type="ECO:0000313" key="3">
    <source>
        <dbReference type="Proteomes" id="UP001199319"/>
    </source>
</evidence>
<dbReference type="InterPro" id="IPR027417">
    <property type="entry name" value="P-loop_NTPase"/>
</dbReference>
<dbReference type="Proteomes" id="UP001199319">
    <property type="component" value="Unassembled WGS sequence"/>
</dbReference>
<protein>
    <submittedName>
        <fullName evidence="2">ATP-binding protein</fullName>
    </submittedName>
</protein>
<accession>A0AAE3DDD8</accession>
<dbReference type="InterPro" id="IPR051162">
    <property type="entry name" value="T4SS_component"/>
</dbReference>
<dbReference type="Pfam" id="PF19044">
    <property type="entry name" value="P-loop_TraG"/>
    <property type="match status" value="1"/>
</dbReference>
<evidence type="ECO:0000313" key="2">
    <source>
        <dbReference type="EMBL" id="MCC2128842.1"/>
    </source>
</evidence>
<dbReference type="InterPro" id="IPR043964">
    <property type="entry name" value="P-loop_TraG"/>
</dbReference>
<name>A0AAE3DDD8_9FIRM</name>
<dbReference type="EMBL" id="JAJEPW010000009">
    <property type="protein sequence ID" value="MCC2128842.1"/>
    <property type="molecule type" value="Genomic_DNA"/>
</dbReference>
<comment type="caution">
    <text evidence="2">The sequence shown here is derived from an EMBL/GenBank/DDBJ whole genome shotgun (WGS) entry which is preliminary data.</text>
</comment>
<feature type="domain" description="TraG P-loop" evidence="1">
    <location>
        <begin position="227"/>
        <end position="296"/>
    </location>
</feature>
<dbReference type="CDD" id="cd01127">
    <property type="entry name" value="TrwB_TraG_TraD_VirD4"/>
    <property type="match status" value="1"/>
</dbReference>
<dbReference type="PANTHER" id="PTHR30121">
    <property type="entry name" value="UNCHARACTERIZED PROTEIN YJGR-RELATED"/>
    <property type="match status" value="1"/>
</dbReference>
<dbReference type="Gene3D" id="1.10.8.730">
    <property type="match status" value="1"/>
</dbReference>
<dbReference type="SUPFAM" id="SSF52540">
    <property type="entry name" value="P-loop containing nucleoside triphosphate hydrolases"/>
    <property type="match status" value="1"/>
</dbReference>
<gene>
    <name evidence="2" type="ORF">LKD37_04800</name>
</gene>
<dbReference type="Gene3D" id="3.40.50.300">
    <property type="entry name" value="P-loop containing nucleotide triphosphate hydrolases"/>
    <property type="match status" value="1"/>
</dbReference>
<keyword evidence="2" id="KW-0067">ATP-binding</keyword>
<reference evidence="2" key="1">
    <citation type="submission" date="2021-10" db="EMBL/GenBank/DDBJ databases">
        <title>Anaerobic single-cell dispensing facilitates the cultivation of human gut bacteria.</title>
        <authorList>
            <person name="Afrizal A."/>
        </authorList>
    </citation>
    <scope>NUCLEOTIDE SEQUENCE</scope>
    <source>
        <strain evidence="2">CLA-AA-H272</strain>
    </source>
</reference>
<sequence length="604" mass="68253">MKNPFSKKAPSQQEAFLRTYLDCIAPGIVKFEVDHYIFGSTYRCVWALREYPASTEAQALLRELGEKSGVTLRIYCRQVSPGEEDRIIDNANKKNKLDGSDPNKLRQAVAAESNLRDVAELVHKMHREHEPLVHCAVYLEMTADSKERLRQLQTDVLTELVRCKLNVDKLLLRQKQGFCCVSPVGSNVLGREFERVLPAGSVANLYPFNYSGKTDPNGFYIGKDKYGSNIVVDFDRRDSDKTSANILILGNSGQGKSYLIKLLICNMLEAGKSVIALDAEHELEELCENLGGCFIDLMAGEKRINVLEVRSWNEDTDKTAPETFRKSTLLARHISFLKDFFRAYKDFSDPQLDTIEIMLSKLYARWGITEETDLRQLAPGDYPILSDLYDLMQEELAQYKPGALYTQELLQEVLLGLHSLCVGADAPFFNGHTNISGDRFLVFGVGGVLTAAKSLRNALLFNVLAYMSDRLLTGGNTVAVLDELYLWLSNPVAIEYIRNCLKRVRKRDSALVMASQNLEDFDQEGVREMTKPLFAIPPHQFLFNPGSIGKRFYMDMLQLDEAEFELIQRARRGECLYKCGMERYHLEVKAPTHKAVLFGSAGGR</sequence>
<proteinExistence type="predicted"/>
<dbReference type="RefSeq" id="WP_302928143.1">
    <property type="nucleotide sequence ID" value="NZ_JAJEPW010000009.1"/>
</dbReference>
<dbReference type="AlphaFoldDB" id="A0AAE3DDD8"/>
<keyword evidence="3" id="KW-1185">Reference proteome</keyword>